<evidence type="ECO:0000256" key="10">
    <source>
        <dbReference type="ARBA" id="ARBA00023136"/>
    </source>
</evidence>
<protein>
    <recommendedName>
        <fullName evidence="3">Phycobiliprotein ApcE</fullName>
    </recommendedName>
</protein>
<dbReference type="Pfam" id="PF00427">
    <property type="entry name" value="PBS_linker_poly"/>
    <property type="match status" value="3"/>
</dbReference>
<evidence type="ECO:0000313" key="15">
    <source>
        <dbReference type="EMBL" id="CAE07001.1"/>
    </source>
</evidence>
<dbReference type="PROSITE" id="PS51445">
    <property type="entry name" value="PBS_LINKER"/>
    <property type="match status" value="3"/>
</dbReference>
<dbReference type="RefSeq" id="WP_011127358.1">
    <property type="nucleotide sequence ID" value="NC_005070.1"/>
</dbReference>
<evidence type="ECO:0000256" key="4">
    <source>
        <dbReference type="ARBA" id="ARBA00022531"/>
    </source>
</evidence>
<reference evidence="15 16" key="1">
    <citation type="journal article" date="2003" name="Nature">
        <title>The genome of a motile marine Synechococcus.</title>
        <authorList>
            <person name="Palenik B."/>
            <person name="Brahamsha B."/>
            <person name="Larimer F."/>
            <person name="Land M."/>
            <person name="Hauser L."/>
            <person name="Chain P."/>
            <person name="Lamerdin J."/>
            <person name="Regala W."/>
            <person name="Allen E.A."/>
            <person name="McCarren J."/>
            <person name="Paulsen I."/>
            <person name="Dufresne A."/>
            <person name="Partensky F."/>
            <person name="Webb E."/>
            <person name="Waterbury J."/>
        </authorList>
    </citation>
    <scope>NUCLEOTIDE SEQUENCE [LARGE SCALE GENOMIC DNA]</scope>
    <source>
        <strain evidence="15 16">WH8102</strain>
    </source>
</reference>
<name>Q7U8X3_PARMW</name>
<dbReference type="eggNOG" id="COG0237">
    <property type="taxonomic scope" value="Bacteria"/>
</dbReference>
<dbReference type="eggNOG" id="COG0448">
    <property type="taxonomic scope" value="Bacteria"/>
</dbReference>
<dbReference type="GO" id="GO:0012505">
    <property type="term" value="C:endomembrane system"/>
    <property type="evidence" value="ECO:0007669"/>
    <property type="project" value="UniProtKB-SubCell"/>
</dbReference>
<keyword evidence="12" id="KW-0089">Bile pigment</keyword>
<evidence type="ECO:0000259" key="14">
    <source>
        <dbReference type="PROSITE" id="PS51445"/>
    </source>
</evidence>
<keyword evidence="5" id="KW-0042">Antenna complex</keyword>
<evidence type="ECO:0000256" key="12">
    <source>
        <dbReference type="ARBA" id="ARBA00023307"/>
    </source>
</evidence>
<evidence type="ECO:0000256" key="11">
    <source>
        <dbReference type="ARBA" id="ARBA00023239"/>
    </source>
</evidence>
<evidence type="ECO:0000256" key="13">
    <source>
        <dbReference type="PROSITE-ProRule" id="PRU00775"/>
    </source>
</evidence>
<dbReference type="PANTHER" id="PTHR34011">
    <property type="entry name" value="PHYCOBILISOME 32.1 KDA LINKER POLYPEPTIDE, PHYCOCYANIN-ASSOCIATED, ROD 2-RELATED"/>
    <property type="match status" value="1"/>
</dbReference>
<feature type="domain" description="PBS-linker" evidence="14">
    <location>
        <begin position="786"/>
        <end position="957"/>
    </location>
</feature>
<accession>Q7U8X3</accession>
<dbReference type="SUPFAM" id="SSF46458">
    <property type="entry name" value="Globin-like"/>
    <property type="match status" value="1"/>
</dbReference>
<dbReference type="InterPro" id="IPR012128">
    <property type="entry name" value="Phycobilisome_asu/bsu"/>
</dbReference>
<dbReference type="InterPro" id="IPR038719">
    <property type="entry name" value="Phycobilisome_asu/bsu_sf"/>
</dbReference>
<evidence type="ECO:0000256" key="7">
    <source>
        <dbReference type="ARBA" id="ARBA00022738"/>
    </source>
</evidence>
<keyword evidence="8" id="KW-0157">Chromophore</keyword>
<dbReference type="AlphaFoldDB" id="Q7U8X3"/>
<evidence type="ECO:0000256" key="9">
    <source>
        <dbReference type="ARBA" id="ARBA00023078"/>
    </source>
</evidence>
<comment type="subcellular location">
    <subcellularLocation>
        <location evidence="1">Cellular thylakoid membrane</location>
        <topology evidence="1">Peripheral membrane protein</topology>
        <orientation evidence="1">Cytoplasmic side</orientation>
    </subcellularLocation>
</comment>
<keyword evidence="7 13" id="KW-0605">Phycobilisome</keyword>
<feature type="domain" description="PBS-linker" evidence="14">
    <location>
        <begin position="263"/>
        <end position="443"/>
    </location>
</feature>
<keyword evidence="11" id="KW-0456">Lyase</keyword>
<feature type="domain" description="PBS-linker" evidence="14">
    <location>
        <begin position="526"/>
        <end position="705"/>
    </location>
</feature>
<dbReference type="GO" id="GO:0016829">
    <property type="term" value="F:lyase activity"/>
    <property type="evidence" value="ECO:0007669"/>
    <property type="project" value="UniProtKB-KW"/>
</dbReference>
<dbReference type="KEGG" id="syw:SYNW0486"/>
<dbReference type="InterPro" id="IPR009050">
    <property type="entry name" value="Globin-like_sf"/>
</dbReference>
<dbReference type="InterPro" id="IPR001297">
    <property type="entry name" value="PBS_linker_dom"/>
</dbReference>
<organism evidence="15 16">
    <name type="scientific">Parasynechococcus marenigrum (strain WH8102)</name>
    <dbReference type="NCBI Taxonomy" id="84588"/>
    <lineage>
        <taxon>Bacteria</taxon>
        <taxon>Bacillati</taxon>
        <taxon>Cyanobacteriota</taxon>
        <taxon>Cyanophyceae</taxon>
        <taxon>Synechococcales</taxon>
        <taxon>Prochlorococcaceae</taxon>
        <taxon>Parasynechococcus</taxon>
        <taxon>Parasynechococcus marenigrum</taxon>
    </lineage>
</organism>
<dbReference type="Gene3D" id="1.10.3130.20">
    <property type="entry name" value="Phycobilisome linker domain"/>
    <property type="match status" value="3"/>
</dbReference>
<evidence type="ECO:0000256" key="1">
    <source>
        <dbReference type="ARBA" id="ARBA00004445"/>
    </source>
</evidence>
<evidence type="ECO:0000256" key="5">
    <source>
        <dbReference type="ARBA" id="ARBA00022549"/>
    </source>
</evidence>
<comment type="similarity">
    <text evidence="13">Belongs to the phycobilisome linker protein family.</text>
</comment>
<comment type="similarity">
    <text evidence="2">Belongs to the phycobiliprotein family.</text>
</comment>
<dbReference type="GO" id="GO:0030089">
    <property type="term" value="C:phycobilisome"/>
    <property type="evidence" value="ECO:0007669"/>
    <property type="project" value="UniProtKB-UniRule"/>
</dbReference>
<keyword evidence="4" id="KW-0602">Photosynthesis</keyword>
<proteinExistence type="inferred from homology"/>
<keyword evidence="10" id="KW-0472">Membrane</keyword>
<dbReference type="PANTHER" id="PTHR34011:SF6">
    <property type="entry name" value="PHYCOBILIPROTEIN APCE"/>
    <property type="match status" value="1"/>
</dbReference>
<keyword evidence="9" id="KW-0793">Thylakoid</keyword>
<evidence type="ECO:0000313" key="16">
    <source>
        <dbReference type="Proteomes" id="UP000001422"/>
    </source>
</evidence>
<dbReference type="Gene3D" id="1.10.490.20">
    <property type="entry name" value="Phycocyanins"/>
    <property type="match status" value="1"/>
</dbReference>
<evidence type="ECO:0000256" key="8">
    <source>
        <dbReference type="ARBA" id="ARBA00022991"/>
    </source>
</evidence>
<keyword evidence="6" id="KW-0677">Repeat</keyword>
<dbReference type="GO" id="GO:0015979">
    <property type="term" value="P:photosynthesis"/>
    <property type="evidence" value="ECO:0007669"/>
    <property type="project" value="InterPro"/>
</dbReference>
<dbReference type="Proteomes" id="UP000001422">
    <property type="component" value="Chromosome"/>
</dbReference>
<evidence type="ECO:0000256" key="3">
    <source>
        <dbReference type="ARBA" id="ARBA00018674"/>
    </source>
</evidence>
<dbReference type="STRING" id="84588.SYNW0486"/>
<gene>
    <name evidence="15" type="primary">apcE</name>
    <name evidence="15" type="ordered locus">SYNW0486</name>
</gene>
<dbReference type="InterPro" id="IPR038255">
    <property type="entry name" value="PBS_linker_sf"/>
</dbReference>
<keyword evidence="16" id="KW-1185">Reference proteome</keyword>
<sequence length="963" mass="104989">MTVTASSGSPRVSPQLFDTLPLSSVRQAEQQDRFPERVELENLVNFFRSGQDRIEASRIIAANAEAIVARAANRIFVGGTPLSFLEAPLTTGETGRPSGQEGTPLAADQVAFEQSVRTFTGSSGDTKRGNFLTRLLEGAGGDADVRVVLPTGFNAISVAKYGPAFMRKSVRDMGWFLRYVGYALVAGDPSILAVNTRGLRDILLENCSLTATNVALQEMRAASAQLLRDRPEARQLTIDCFNVLLQELAIPTPSTKQRQGSSVQQGLQLPAIYALAAEGRQLLEMRPGLSGSEKAEIIRGAYRQVFERDIAKGYSQTPCSLEASQVVQGQISMREFIRALGRSKEYRQQFHDGYVNSRVVELAYRHFLGRGISSLEEFRKSFAILSDQGLNGLVDVLVNSAEYAQTFGEETVPFLRDLGTEAQESAGWGSNRKLFNFSAPFDGAPQYVTLYASYRQPFADQHVYGGGNDPVANQYGAIFPSGTASVATRPAPYGYDSRRLLVSNGLNSPGQLDSASFRSSRPRKVGPRVMRLQQIATGGNVNPRRGGQPSVRNTESSTQAVINAVYVQVLGNAGYAGERRGSDEARLENGDISLREFVRCVARSDAFRRRYWSGLYITKAIEVIHRRLLGRPTFGRWEIDALFDTAARKGFYGVVDALINSREYNESFGEDTVPFERFITPGDLSVRRTPTFMREVTSFGYAESSFVLNNRPEAAETKGFRGSGELTQRNLLGNSKATSEGWSGMARGFAQGTDLNPSLMQIRLGESLQSKSERRKALPPLTPMTGALASGGANGYKLRSSLPASLSLTRPCSETELLNVINATYRQLLNRVPLDSERLLSAESKLRNEDISLKGFIEAVALSDAFQTRLFNLAPLRAATAATIALLGRAATPAEVSRFLIVRAESGQPKAVQELVEQLPASDSVPRTDGMNTRSGVSQATLQRTAALYRGNAGMTPPTDAAI</sequence>
<dbReference type="HOGENOM" id="CLU_007759_0_0_3"/>
<evidence type="ECO:0000256" key="6">
    <source>
        <dbReference type="ARBA" id="ARBA00022737"/>
    </source>
</evidence>
<dbReference type="EMBL" id="BX569690">
    <property type="protein sequence ID" value="CAE07001.1"/>
    <property type="molecule type" value="Genomic_DNA"/>
</dbReference>
<evidence type="ECO:0000256" key="2">
    <source>
        <dbReference type="ARBA" id="ARBA00008182"/>
    </source>
</evidence>
<dbReference type="Pfam" id="PF00502">
    <property type="entry name" value="Phycobilisome"/>
    <property type="match status" value="2"/>
</dbReference>